<keyword evidence="3" id="KW-1185">Reference proteome</keyword>
<dbReference type="Pfam" id="PF00534">
    <property type="entry name" value="Glycos_transf_1"/>
    <property type="match status" value="1"/>
</dbReference>
<dbReference type="PANTHER" id="PTHR45947">
    <property type="entry name" value="SULFOQUINOVOSYL TRANSFERASE SQD2"/>
    <property type="match status" value="1"/>
</dbReference>
<protein>
    <recommendedName>
        <fullName evidence="1">Glycosyl transferase family 1 domain-containing protein</fullName>
    </recommendedName>
</protein>
<evidence type="ECO:0000313" key="2">
    <source>
        <dbReference type="EMBL" id="KYG82595.1"/>
    </source>
</evidence>
<proteinExistence type="predicted"/>
<evidence type="ECO:0000313" key="3">
    <source>
        <dbReference type="Proteomes" id="UP000075615"/>
    </source>
</evidence>
<name>A0A150XVE4_9BACT</name>
<dbReference type="InterPro" id="IPR050194">
    <property type="entry name" value="Glycosyltransferase_grp1"/>
</dbReference>
<dbReference type="Proteomes" id="UP000075615">
    <property type="component" value="Unassembled WGS sequence"/>
</dbReference>
<dbReference type="OrthoDB" id="9787111at2"/>
<evidence type="ECO:0000259" key="1">
    <source>
        <dbReference type="Pfam" id="PF00534"/>
    </source>
</evidence>
<comment type="caution">
    <text evidence="2">The sequence shown here is derived from an EMBL/GenBank/DDBJ whole genome shotgun (WGS) entry which is preliminary data.</text>
</comment>
<dbReference type="CDD" id="cd03801">
    <property type="entry name" value="GT4_PimA-like"/>
    <property type="match status" value="1"/>
</dbReference>
<dbReference type="EMBL" id="LRDB01000003">
    <property type="protein sequence ID" value="KYG82595.1"/>
    <property type="molecule type" value="Genomic_DNA"/>
</dbReference>
<organism evidence="2 3">
    <name type="scientific">Roseivirga echinicomitans</name>
    <dbReference type="NCBI Taxonomy" id="296218"/>
    <lineage>
        <taxon>Bacteria</taxon>
        <taxon>Pseudomonadati</taxon>
        <taxon>Bacteroidota</taxon>
        <taxon>Cytophagia</taxon>
        <taxon>Cytophagales</taxon>
        <taxon>Roseivirgaceae</taxon>
        <taxon>Roseivirga</taxon>
    </lineage>
</organism>
<dbReference type="SUPFAM" id="SSF53756">
    <property type="entry name" value="UDP-Glycosyltransferase/glycogen phosphorylase"/>
    <property type="match status" value="1"/>
</dbReference>
<reference evidence="2 3" key="1">
    <citation type="submission" date="2016-01" db="EMBL/GenBank/DDBJ databases">
        <title>Genome sequencing of Roseivirga echinicomitans KMM 6058.</title>
        <authorList>
            <person name="Selvaratnam C."/>
            <person name="Thevarajoo S."/>
            <person name="Goh K.M."/>
            <person name="Ee R."/>
            <person name="Chan K.-G."/>
            <person name="Chong C.S."/>
        </authorList>
    </citation>
    <scope>NUCLEOTIDE SEQUENCE [LARGE SCALE GENOMIC DNA]</scope>
    <source>
        <strain evidence="2 3">KMM 6058</strain>
    </source>
</reference>
<dbReference type="RefSeq" id="WP_068412772.1">
    <property type="nucleotide sequence ID" value="NZ_LRDB01000003.1"/>
</dbReference>
<sequence length="384" mass="44498">MKILQVHNIYKGKTGEETVVEEEKKILDRHGHCVIQFIKDNSDLDKYSKLDKIKILSSLHSSKSIGKELEEFIEKEKPDICHVHNTFPLITPIVYEVCKSKNVPVVQTLHNYKMVCTNSLLFRNGEVCEKCLNKSLYNSIKFKCYRNSYFATAAQAHVIQYHRNKGTWDNLIDRYVCLTEFQKEKVFGDTLKDKVVVKPNFLAENNLVTVREDFFLFVGRLNDSKGLQDLLYLFRRNTHSKFILIGKSDNPEIFRDFKNVKHLGERNRDVVLENMRKCKAVIFPSKYYEGMPMVILEAFSLKKPVISRNRGAMASMINDGVNGLKYEIESGLIDAINKMEENSALVNQLGERAYLDYKENYTEEKGYENLINLYAEVLSSRSLV</sequence>
<dbReference type="AlphaFoldDB" id="A0A150XVE4"/>
<dbReference type="STRING" id="296218.AWN68_15210"/>
<feature type="domain" description="Glycosyl transferase family 1" evidence="1">
    <location>
        <begin position="211"/>
        <end position="354"/>
    </location>
</feature>
<dbReference type="InterPro" id="IPR001296">
    <property type="entry name" value="Glyco_trans_1"/>
</dbReference>
<dbReference type="Gene3D" id="3.40.50.2000">
    <property type="entry name" value="Glycogen Phosphorylase B"/>
    <property type="match status" value="2"/>
</dbReference>
<gene>
    <name evidence="2" type="ORF">AWN68_15210</name>
</gene>
<dbReference type="PANTHER" id="PTHR45947:SF13">
    <property type="entry name" value="TRANSFERASE"/>
    <property type="match status" value="1"/>
</dbReference>
<dbReference type="GO" id="GO:0016757">
    <property type="term" value="F:glycosyltransferase activity"/>
    <property type="evidence" value="ECO:0007669"/>
    <property type="project" value="InterPro"/>
</dbReference>
<accession>A0A150XVE4</accession>